<protein>
    <recommendedName>
        <fullName evidence="4">Response regulatory domain-containing protein</fullName>
    </recommendedName>
</protein>
<name>A0A7I8KHG9_SPIIN</name>
<dbReference type="Proteomes" id="UP000663760">
    <property type="component" value="Chromosome 5"/>
</dbReference>
<evidence type="ECO:0000313" key="5">
    <source>
        <dbReference type="EMBL" id="CAA7396518.1"/>
    </source>
</evidence>
<keyword evidence="6" id="KW-1185">Reference proteome</keyword>
<dbReference type="Gene3D" id="3.40.50.2300">
    <property type="match status" value="1"/>
</dbReference>
<dbReference type="PANTHER" id="PTHR43874">
    <property type="entry name" value="TWO-COMPONENT RESPONSE REGULATOR"/>
    <property type="match status" value="1"/>
</dbReference>
<evidence type="ECO:0000256" key="1">
    <source>
        <dbReference type="ARBA" id="ARBA00023012"/>
    </source>
</evidence>
<dbReference type="PROSITE" id="PS50110">
    <property type="entry name" value="RESPONSE_REGULATORY"/>
    <property type="match status" value="1"/>
</dbReference>
<keyword evidence="1" id="KW-0902">Two-component regulatory system</keyword>
<gene>
    <name evidence="5" type="ORF">SI8410_05007181</name>
</gene>
<keyword evidence="2" id="KW-0597">Phosphoprotein</keyword>
<evidence type="ECO:0000256" key="2">
    <source>
        <dbReference type="PROSITE-ProRule" id="PRU00169"/>
    </source>
</evidence>
<evidence type="ECO:0000259" key="4">
    <source>
        <dbReference type="PROSITE" id="PS50110"/>
    </source>
</evidence>
<feature type="region of interest" description="Disordered" evidence="3">
    <location>
        <begin position="160"/>
        <end position="195"/>
    </location>
</feature>
<dbReference type="InterPro" id="IPR045279">
    <property type="entry name" value="ARR-like"/>
</dbReference>
<accession>A0A7I8KHG9</accession>
<evidence type="ECO:0000313" key="6">
    <source>
        <dbReference type="Proteomes" id="UP000663760"/>
    </source>
</evidence>
<dbReference type="OrthoDB" id="60033at2759"/>
<evidence type="ECO:0000256" key="3">
    <source>
        <dbReference type="SAM" id="MobiDB-lite"/>
    </source>
</evidence>
<sequence>MGLEDGGSAAGAGEGGGGEGERFRVLVVDDSPVDRKIVERLLLRSGNLFEVIAVDGGKKAIEVLGLNYADCSVDLILTDYCMPEMNGYELLKAVKEHKLRKSIPVVLMSSENNPQRMTRCQAMGAEDFILKPLKAVDVQQLRHYTRPAAAAAVAMEAESAAKADGKRKLPPMKVVGENKGSERQPRPRLARVAVS</sequence>
<reference evidence="5" key="1">
    <citation type="submission" date="2020-02" db="EMBL/GenBank/DDBJ databases">
        <authorList>
            <person name="Scholz U."/>
            <person name="Mascher M."/>
            <person name="Fiebig A."/>
        </authorList>
    </citation>
    <scope>NUCLEOTIDE SEQUENCE</scope>
</reference>
<dbReference type="SMART" id="SM00448">
    <property type="entry name" value="REC"/>
    <property type="match status" value="1"/>
</dbReference>
<organism evidence="5 6">
    <name type="scientific">Spirodela intermedia</name>
    <name type="common">Intermediate duckweed</name>
    <dbReference type="NCBI Taxonomy" id="51605"/>
    <lineage>
        <taxon>Eukaryota</taxon>
        <taxon>Viridiplantae</taxon>
        <taxon>Streptophyta</taxon>
        <taxon>Embryophyta</taxon>
        <taxon>Tracheophyta</taxon>
        <taxon>Spermatophyta</taxon>
        <taxon>Magnoliopsida</taxon>
        <taxon>Liliopsida</taxon>
        <taxon>Araceae</taxon>
        <taxon>Lemnoideae</taxon>
        <taxon>Spirodela</taxon>
    </lineage>
</organism>
<feature type="modified residue" description="4-aspartylphosphate" evidence="2">
    <location>
        <position position="79"/>
    </location>
</feature>
<dbReference type="AlphaFoldDB" id="A0A7I8KHG9"/>
<proteinExistence type="predicted"/>
<dbReference type="InterPro" id="IPR001789">
    <property type="entry name" value="Sig_transdc_resp-reg_receiver"/>
</dbReference>
<feature type="domain" description="Response regulatory" evidence="4">
    <location>
        <begin position="24"/>
        <end position="146"/>
    </location>
</feature>
<dbReference type="InterPro" id="IPR011006">
    <property type="entry name" value="CheY-like_superfamily"/>
</dbReference>
<dbReference type="PANTHER" id="PTHR43874:SF88">
    <property type="entry name" value="(WILD MALAYSIAN BANANA) HYPOTHETICAL PROTEIN"/>
    <property type="match status" value="1"/>
</dbReference>
<dbReference type="SUPFAM" id="SSF52172">
    <property type="entry name" value="CheY-like"/>
    <property type="match status" value="1"/>
</dbReference>
<dbReference type="EMBL" id="LR746268">
    <property type="protein sequence ID" value="CAA7396518.1"/>
    <property type="molecule type" value="Genomic_DNA"/>
</dbReference>
<dbReference type="Pfam" id="PF00072">
    <property type="entry name" value="Response_reg"/>
    <property type="match status" value="1"/>
</dbReference>
<dbReference type="GO" id="GO:0000160">
    <property type="term" value="P:phosphorelay signal transduction system"/>
    <property type="evidence" value="ECO:0007669"/>
    <property type="project" value="UniProtKB-KW"/>
</dbReference>
<dbReference type="GO" id="GO:0009736">
    <property type="term" value="P:cytokinin-activated signaling pathway"/>
    <property type="evidence" value="ECO:0007669"/>
    <property type="project" value="InterPro"/>
</dbReference>